<evidence type="ECO:0000313" key="1">
    <source>
        <dbReference type="EMBL" id="MEQ2195763.1"/>
    </source>
</evidence>
<protein>
    <recommendedName>
        <fullName evidence="3">Integrase zinc-binding domain-containing protein</fullName>
    </recommendedName>
</protein>
<evidence type="ECO:0008006" key="3">
    <source>
        <dbReference type="Google" id="ProtNLM"/>
    </source>
</evidence>
<comment type="caution">
    <text evidence="1">The sequence shown here is derived from an EMBL/GenBank/DDBJ whole genome shotgun (WGS) entry which is preliminary data.</text>
</comment>
<dbReference type="EMBL" id="JAHRIN010012177">
    <property type="protein sequence ID" value="MEQ2195763.1"/>
    <property type="molecule type" value="Genomic_DNA"/>
</dbReference>
<evidence type="ECO:0000313" key="2">
    <source>
        <dbReference type="Proteomes" id="UP001434883"/>
    </source>
</evidence>
<gene>
    <name evidence="1" type="ORF">XENOCAPTIV_018024</name>
</gene>
<organism evidence="1 2">
    <name type="scientific">Xenoophorus captivus</name>
    <dbReference type="NCBI Taxonomy" id="1517983"/>
    <lineage>
        <taxon>Eukaryota</taxon>
        <taxon>Metazoa</taxon>
        <taxon>Chordata</taxon>
        <taxon>Craniata</taxon>
        <taxon>Vertebrata</taxon>
        <taxon>Euteleostomi</taxon>
        <taxon>Actinopterygii</taxon>
        <taxon>Neopterygii</taxon>
        <taxon>Teleostei</taxon>
        <taxon>Neoteleostei</taxon>
        <taxon>Acanthomorphata</taxon>
        <taxon>Ovalentaria</taxon>
        <taxon>Atherinomorphae</taxon>
        <taxon>Cyprinodontiformes</taxon>
        <taxon>Goodeidae</taxon>
        <taxon>Xenoophorus</taxon>
    </lineage>
</organism>
<feature type="non-terminal residue" evidence="1">
    <location>
        <position position="1"/>
    </location>
</feature>
<dbReference type="Proteomes" id="UP001434883">
    <property type="component" value="Unassembled WGS sequence"/>
</dbReference>
<reference evidence="1 2" key="1">
    <citation type="submission" date="2021-06" db="EMBL/GenBank/DDBJ databases">
        <authorList>
            <person name="Palmer J.M."/>
        </authorList>
    </citation>
    <scope>NUCLEOTIDE SEQUENCE [LARGE SCALE GENOMIC DNA]</scope>
    <source>
        <strain evidence="1 2">XC_2019</strain>
        <tissue evidence="1">Muscle</tissue>
    </source>
</reference>
<sequence>HPGVEMTKRRSRGIFYWPTLSNDITRKVLYITELLGGKKFVSCSVVLPALCHLLQVMKVYEDDLAYMVNFEDTIKT</sequence>
<proteinExistence type="predicted"/>
<keyword evidence="2" id="KW-1185">Reference proteome</keyword>
<name>A0ABV0QK09_9TELE</name>
<accession>A0ABV0QK09</accession>